<dbReference type="HOGENOM" id="CLU_134465_0_1_11"/>
<proteinExistence type="predicted"/>
<dbReference type="InterPro" id="IPR042184">
    <property type="entry name" value="YqeY/Aim41_N"/>
</dbReference>
<evidence type="ECO:0000313" key="1">
    <source>
        <dbReference type="EMBL" id="ACV80879.1"/>
    </source>
</evidence>
<accession>C8X6Y1</accession>
<dbReference type="KEGG" id="nml:Namu_4600"/>
<dbReference type="Proteomes" id="UP000002218">
    <property type="component" value="Chromosome"/>
</dbReference>
<dbReference type="OrthoDB" id="4627951at2"/>
<dbReference type="eggNOG" id="COG1610">
    <property type="taxonomic scope" value="Bacteria"/>
</dbReference>
<dbReference type="STRING" id="479431.Namu_4600"/>
<sequence length="138" mass="14784">MTAADEGAAALRARMRADLKTAMKARRPDDVAALRVVLAAFDNAEAVPVPTPLPAHSSTPWPAAAPLVTSEHVAAAAVGLGSTEVPRRELTLADLHEILRTQVDEWTAEAQTYHGLGQTDAATRLRRQAELIRGYQPD</sequence>
<name>C8X6Y1_NAKMY</name>
<dbReference type="RefSeq" id="WP_015749694.1">
    <property type="nucleotide sequence ID" value="NC_013235.1"/>
</dbReference>
<protein>
    <submittedName>
        <fullName evidence="1">Uncharacterized protein</fullName>
    </submittedName>
</protein>
<keyword evidence="2" id="KW-1185">Reference proteome</keyword>
<reference evidence="1 2" key="2">
    <citation type="journal article" date="2010" name="Stand. Genomic Sci.">
        <title>Complete genome sequence of Nakamurella multipartita type strain (Y-104).</title>
        <authorList>
            <person name="Tice H."/>
            <person name="Mayilraj S."/>
            <person name="Sims D."/>
            <person name="Lapidus A."/>
            <person name="Nolan M."/>
            <person name="Lucas S."/>
            <person name="Glavina Del Rio T."/>
            <person name="Copeland A."/>
            <person name="Cheng J.F."/>
            <person name="Meincke L."/>
            <person name="Bruce D."/>
            <person name="Goodwin L."/>
            <person name="Pitluck S."/>
            <person name="Ivanova N."/>
            <person name="Mavromatis K."/>
            <person name="Ovchinnikova G."/>
            <person name="Pati A."/>
            <person name="Chen A."/>
            <person name="Palaniappan K."/>
            <person name="Land M."/>
            <person name="Hauser L."/>
            <person name="Chang Y.J."/>
            <person name="Jeffries C.D."/>
            <person name="Detter J.C."/>
            <person name="Brettin T."/>
            <person name="Rohde M."/>
            <person name="Goker M."/>
            <person name="Bristow J."/>
            <person name="Eisen J.A."/>
            <person name="Markowitz V."/>
            <person name="Hugenholtz P."/>
            <person name="Kyrpides N.C."/>
            <person name="Klenk H.P."/>
            <person name="Chen F."/>
        </authorList>
    </citation>
    <scope>NUCLEOTIDE SEQUENCE [LARGE SCALE GENOMIC DNA]</scope>
    <source>
        <strain evidence="2">ATCC 700099 / DSM 44233 / CIP 104796 / JCM 9543 / NBRC 105858 / Y-104</strain>
    </source>
</reference>
<reference evidence="2" key="1">
    <citation type="submission" date="2009-09" db="EMBL/GenBank/DDBJ databases">
        <title>The complete genome of Nakamurella multipartita DSM 44233.</title>
        <authorList>
            <consortium name="US DOE Joint Genome Institute (JGI-PGF)"/>
            <person name="Lucas S."/>
            <person name="Copeland A."/>
            <person name="Lapidus A."/>
            <person name="Glavina del Rio T."/>
            <person name="Dalin E."/>
            <person name="Tice H."/>
            <person name="Bruce D."/>
            <person name="Goodwin L."/>
            <person name="Pitluck S."/>
            <person name="Kyrpides N."/>
            <person name="Mavromatis K."/>
            <person name="Ivanova N."/>
            <person name="Ovchinnikova G."/>
            <person name="Sims D."/>
            <person name="Meincke L."/>
            <person name="Brettin T."/>
            <person name="Detter J.C."/>
            <person name="Han C."/>
            <person name="Larimer F."/>
            <person name="Land M."/>
            <person name="Hauser L."/>
            <person name="Markowitz V."/>
            <person name="Cheng J.-F."/>
            <person name="Hugenholtz P."/>
            <person name="Woyke T."/>
            <person name="Wu D."/>
            <person name="Klenk H.-P."/>
            <person name="Eisen J.A."/>
        </authorList>
    </citation>
    <scope>NUCLEOTIDE SEQUENCE [LARGE SCALE GENOMIC DNA]</scope>
    <source>
        <strain evidence="2">ATCC 700099 / DSM 44233 / CIP 104796 / JCM 9543 / NBRC 105858 / Y-104</strain>
    </source>
</reference>
<dbReference type="Gene3D" id="1.10.1510.10">
    <property type="entry name" value="Uncharacterised protein YqeY/AIM41 PF09424, N-terminal domain"/>
    <property type="match status" value="1"/>
</dbReference>
<evidence type="ECO:0000313" key="2">
    <source>
        <dbReference type="Proteomes" id="UP000002218"/>
    </source>
</evidence>
<gene>
    <name evidence="1" type="ordered locus">Namu_4600</name>
</gene>
<dbReference type="InParanoid" id="C8X6Y1"/>
<organism evidence="1 2">
    <name type="scientific">Nakamurella multipartita (strain ATCC 700099 / DSM 44233 / CIP 104796 / JCM 9543 / NBRC 105858 / Y-104)</name>
    <name type="common">Microsphaera multipartita</name>
    <dbReference type="NCBI Taxonomy" id="479431"/>
    <lineage>
        <taxon>Bacteria</taxon>
        <taxon>Bacillati</taxon>
        <taxon>Actinomycetota</taxon>
        <taxon>Actinomycetes</taxon>
        <taxon>Nakamurellales</taxon>
        <taxon>Nakamurellaceae</taxon>
        <taxon>Nakamurella</taxon>
    </lineage>
</organism>
<dbReference type="AlphaFoldDB" id="C8X6Y1"/>
<dbReference type="EMBL" id="CP001737">
    <property type="protein sequence ID" value="ACV80879.1"/>
    <property type="molecule type" value="Genomic_DNA"/>
</dbReference>